<name>A0A4U6W4B6_SETVI</name>
<dbReference type="Gramene" id="TKW37348">
    <property type="protein sequence ID" value="TKW37348"/>
    <property type="gene ID" value="SEVIR_1G041300v2"/>
</dbReference>
<dbReference type="InterPro" id="IPR053772">
    <property type="entry name" value="At1g61320/At1g61330-like"/>
</dbReference>
<dbReference type="AlphaFoldDB" id="A0A4U6W4B6"/>
<evidence type="ECO:0000313" key="3">
    <source>
        <dbReference type="Proteomes" id="UP000298652"/>
    </source>
</evidence>
<dbReference type="PANTHER" id="PTHR34145:SF8">
    <property type="entry name" value="OS05G0538250 PROTEIN"/>
    <property type="match status" value="1"/>
</dbReference>
<dbReference type="OMA" id="KEAHTAV"/>
<organism evidence="2 3">
    <name type="scientific">Setaria viridis</name>
    <name type="common">Green bristlegrass</name>
    <name type="synonym">Setaria italica subsp. viridis</name>
    <dbReference type="NCBI Taxonomy" id="4556"/>
    <lineage>
        <taxon>Eukaryota</taxon>
        <taxon>Viridiplantae</taxon>
        <taxon>Streptophyta</taxon>
        <taxon>Embryophyta</taxon>
        <taxon>Tracheophyta</taxon>
        <taxon>Spermatophyta</taxon>
        <taxon>Magnoliopsida</taxon>
        <taxon>Liliopsida</taxon>
        <taxon>Poales</taxon>
        <taxon>Poaceae</taxon>
        <taxon>PACMAD clade</taxon>
        <taxon>Panicoideae</taxon>
        <taxon>Panicodae</taxon>
        <taxon>Paniceae</taxon>
        <taxon>Cenchrinae</taxon>
        <taxon>Setaria</taxon>
    </lineage>
</organism>
<dbReference type="PANTHER" id="PTHR34145">
    <property type="entry name" value="OS02G0105600 PROTEIN"/>
    <property type="match status" value="1"/>
</dbReference>
<dbReference type="Proteomes" id="UP000298652">
    <property type="component" value="Chromosome 1"/>
</dbReference>
<dbReference type="EMBL" id="CM016552">
    <property type="protein sequence ID" value="TKW37348.1"/>
    <property type="molecule type" value="Genomic_DNA"/>
</dbReference>
<dbReference type="Pfam" id="PF23622">
    <property type="entry name" value="LRR_At1g61320_AtMIF1"/>
    <property type="match status" value="1"/>
</dbReference>
<proteinExistence type="predicted"/>
<protein>
    <recommendedName>
        <fullName evidence="1">At1g61320/AtMIF1 LRR domain-containing protein</fullName>
    </recommendedName>
</protein>
<evidence type="ECO:0000313" key="2">
    <source>
        <dbReference type="EMBL" id="TKW37348.1"/>
    </source>
</evidence>
<dbReference type="InterPro" id="IPR055357">
    <property type="entry name" value="LRR_At1g61320_AtMIF1"/>
</dbReference>
<feature type="domain" description="At1g61320/AtMIF1 LRR" evidence="1">
    <location>
        <begin position="5"/>
        <end position="210"/>
    </location>
</feature>
<gene>
    <name evidence="2" type="ORF">SEVIR_1G041300v2</name>
</gene>
<accession>A0A4U6W4B6</accession>
<keyword evidence="3" id="KW-1185">Reference proteome</keyword>
<reference evidence="2" key="1">
    <citation type="submission" date="2019-03" db="EMBL/GenBank/DDBJ databases">
        <title>WGS assembly of Setaria viridis.</title>
        <authorList>
            <person name="Huang P."/>
            <person name="Jenkins J."/>
            <person name="Grimwood J."/>
            <person name="Barry K."/>
            <person name="Healey A."/>
            <person name="Mamidi S."/>
            <person name="Sreedasyam A."/>
            <person name="Shu S."/>
            <person name="Feldman M."/>
            <person name="Wu J."/>
            <person name="Yu Y."/>
            <person name="Chen C."/>
            <person name="Johnson J."/>
            <person name="Rokhsar D."/>
            <person name="Baxter I."/>
            <person name="Schmutz J."/>
            <person name="Brutnell T."/>
            <person name="Kellogg E."/>
        </authorList>
    </citation>
    <scope>NUCLEOTIDE SEQUENCE [LARGE SCALE GENOMIC DNA]</scope>
</reference>
<sequence length="221" mass="24736">MDCANESNFLCYAITYLPYIVPQVETIYLSSISEMVNTPMPAAKFLHLKYLEVYLDGDLYAGYDYLSLVSFIDASPVFETSMFGVEQGEMIFDSVFGDDSNTRKMPEHKHDSLKNVTILGFCSAKSMVELACHILENTTSLECLTLDSVLDQNDEDHIGRCSVNSTRKIGECSHLTNEMILEANNGLMAIERYIVGKVPSAVKLDIRGPCCRCHTLEIDDE</sequence>
<evidence type="ECO:0000259" key="1">
    <source>
        <dbReference type="Pfam" id="PF23622"/>
    </source>
</evidence>